<dbReference type="Proteomes" id="UP000297540">
    <property type="component" value="Unassembled WGS sequence"/>
</dbReference>
<dbReference type="RefSeq" id="WP_133236109.1">
    <property type="nucleotide sequence ID" value="NZ_SOZE01000041.1"/>
</dbReference>
<dbReference type="GO" id="GO:0005975">
    <property type="term" value="P:carbohydrate metabolic process"/>
    <property type="evidence" value="ECO:0007669"/>
    <property type="project" value="InterPro"/>
</dbReference>
<dbReference type="Pfam" id="PF02782">
    <property type="entry name" value="FGGY_C"/>
    <property type="match status" value="1"/>
</dbReference>
<dbReference type="Gene3D" id="3.30.420.40">
    <property type="match status" value="2"/>
</dbReference>
<dbReference type="InterPro" id="IPR000577">
    <property type="entry name" value="Carb_kinase_FGGY"/>
</dbReference>
<evidence type="ECO:0000259" key="5">
    <source>
        <dbReference type="Pfam" id="PF02782"/>
    </source>
</evidence>
<gene>
    <name evidence="6" type="ORF">E2R66_25085</name>
</gene>
<evidence type="ECO:0000313" key="7">
    <source>
        <dbReference type="Proteomes" id="UP000297540"/>
    </source>
</evidence>
<keyword evidence="2" id="KW-0808">Transferase</keyword>
<name>A0A4Y8S4T5_9SPHI</name>
<protein>
    <submittedName>
        <fullName evidence="6">Carbohydrate kinase</fullName>
    </submittedName>
</protein>
<dbReference type="InterPro" id="IPR018485">
    <property type="entry name" value="FGGY_C"/>
</dbReference>
<evidence type="ECO:0000256" key="1">
    <source>
        <dbReference type="ARBA" id="ARBA00009156"/>
    </source>
</evidence>
<proteinExistence type="inferred from homology"/>
<organism evidence="6 7">
    <name type="scientific">Mucilaginibacter psychrotolerans</name>
    <dbReference type="NCBI Taxonomy" id="1524096"/>
    <lineage>
        <taxon>Bacteria</taxon>
        <taxon>Pseudomonadati</taxon>
        <taxon>Bacteroidota</taxon>
        <taxon>Sphingobacteriia</taxon>
        <taxon>Sphingobacteriales</taxon>
        <taxon>Sphingobacteriaceae</taxon>
        <taxon>Mucilaginibacter</taxon>
    </lineage>
</organism>
<dbReference type="OrthoDB" id="9805576at2"/>
<reference evidence="6 7" key="1">
    <citation type="journal article" date="2017" name="Int. J. Syst. Evol. Microbiol.">
        <title>Mucilaginibacterpsychrotolerans sp. nov., isolated from peatlands.</title>
        <authorList>
            <person name="Deng Y."/>
            <person name="Shen L."/>
            <person name="Xu B."/>
            <person name="Liu Y."/>
            <person name="Gu Z."/>
            <person name="Liu H."/>
            <person name="Zhou Y."/>
        </authorList>
    </citation>
    <scope>NUCLEOTIDE SEQUENCE [LARGE SCALE GENOMIC DNA]</scope>
    <source>
        <strain evidence="6 7">NH7-4</strain>
    </source>
</reference>
<dbReference type="SUPFAM" id="SSF53067">
    <property type="entry name" value="Actin-like ATPase domain"/>
    <property type="match status" value="2"/>
</dbReference>
<keyword evidence="3 6" id="KW-0418">Kinase</keyword>
<dbReference type="InterPro" id="IPR018484">
    <property type="entry name" value="FGGY_N"/>
</dbReference>
<dbReference type="PIRSF" id="PIRSF000538">
    <property type="entry name" value="GlpK"/>
    <property type="match status" value="1"/>
</dbReference>
<evidence type="ECO:0000256" key="2">
    <source>
        <dbReference type="ARBA" id="ARBA00022679"/>
    </source>
</evidence>
<comment type="similarity">
    <text evidence="1">Belongs to the FGGY kinase family.</text>
</comment>
<evidence type="ECO:0000313" key="6">
    <source>
        <dbReference type="EMBL" id="TFF33645.1"/>
    </source>
</evidence>
<dbReference type="PANTHER" id="PTHR43095:SF5">
    <property type="entry name" value="XYLULOSE KINASE"/>
    <property type="match status" value="1"/>
</dbReference>
<comment type="caution">
    <text evidence="6">The sequence shown here is derived from an EMBL/GenBank/DDBJ whole genome shotgun (WGS) entry which is preliminary data.</text>
</comment>
<dbReference type="InterPro" id="IPR043129">
    <property type="entry name" value="ATPase_NBD"/>
</dbReference>
<feature type="domain" description="Carbohydrate kinase FGGY C-terminal" evidence="5">
    <location>
        <begin position="259"/>
        <end position="446"/>
    </location>
</feature>
<evidence type="ECO:0000259" key="4">
    <source>
        <dbReference type="Pfam" id="PF00370"/>
    </source>
</evidence>
<dbReference type="Pfam" id="PF00370">
    <property type="entry name" value="FGGY_N"/>
    <property type="match status" value="1"/>
</dbReference>
<dbReference type="EMBL" id="SOZE01000041">
    <property type="protein sequence ID" value="TFF33645.1"/>
    <property type="molecule type" value="Genomic_DNA"/>
</dbReference>
<accession>A0A4Y8S4T5</accession>
<keyword evidence="7" id="KW-1185">Reference proteome</keyword>
<dbReference type="PANTHER" id="PTHR43095">
    <property type="entry name" value="SUGAR KINASE"/>
    <property type="match status" value="1"/>
</dbReference>
<dbReference type="GO" id="GO:0016301">
    <property type="term" value="F:kinase activity"/>
    <property type="evidence" value="ECO:0007669"/>
    <property type="project" value="UniProtKB-KW"/>
</dbReference>
<dbReference type="InterPro" id="IPR050406">
    <property type="entry name" value="FGGY_Carb_Kinase"/>
</dbReference>
<dbReference type="CDD" id="cd07809">
    <property type="entry name" value="ASKHA_NBD_FGGY_BaXK-like"/>
    <property type="match status" value="1"/>
</dbReference>
<evidence type="ECO:0000256" key="3">
    <source>
        <dbReference type="ARBA" id="ARBA00022777"/>
    </source>
</evidence>
<dbReference type="AlphaFoldDB" id="A0A4Y8S4T5"/>
<sequence>MLLLGIDLGTSSVKVSIVDVDTQQMLASAHYPEQEAPIISLQTGWAEQSPADWWEQTQRAIAICHQKGGYNPKDIAAIGIAYQMHGLVLVDKDQNVLRNSIIWCDSRAVAIGDKAFDDIGHEACLSHMLNSPGNFTASKLAWVKQNEPEIYSRIDKIMLPGDYIAMKLTGEITTSASALSEGIFFDFQFNGLSKDIIEYFGFSDSLFPVVKPVFSAHGRVSASVAQALQLNAGVPVTYKAGDQPNNALSLNVLKPGEVAATAGTSGVIYGVSDQLAYDPQSRVNTFAHVNYANDSKRLGVLLCINGTGSLYRWIRSAVAPTLSYQAINQEAENAPLGSGGLRIMPFGNGAERMLSNKQVGAHLHGIDLNLHTPAHIFRAAQEGIACAFRYGLDIMRENGMNPTVIRAGKSNLFLSGLFAQNFVDATGVPVELYNNDGSMGAALGAGIGAEIFSPEEAFSNAKPIQRIEPVNAAFEEIYQSWRGILDQHLASISSNQ</sequence>
<feature type="domain" description="Carbohydrate kinase FGGY N-terminal" evidence="4">
    <location>
        <begin position="3"/>
        <end position="245"/>
    </location>
</feature>